<dbReference type="Proteomes" id="UP001595685">
    <property type="component" value="Unassembled WGS sequence"/>
</dbReference>
<organism evidence="3 4">
    <name type="scientific">Aquipuribacter hungaricus</name>
    <dbReference type="NCBI Taxonomy" id="545624"/>
    <lineage>
        <taxon>Bacteria</taxon>
        <taxon>Bacillati</taxon>
        <taxon>Actinomycetota</taxon>
        <taxon>Actinomycetes</taxon>
        <taxon>Micrococcales</taxon>
        <taxon>Intrasporangiaceae</taxon>
        <taxon>Aquipuribacter</taxon>
    </lineage>
</organism>
<dbReference type="RefSeq" id="WP_340293519.1">
    <property type="nucleotide sequence ID" value="NZ_JBBEOI010000111.1"/>
</dbReference>
<dbReference type="Gene3D" id="3.30.70.1060">
    <property type="entry name" value="Dimeric alpha+beta barrel"/>
    <property type="match status" value="1"/>
</dbReference>
<comment type="similarity">
    <text evidence="1">Belongs to the YciI family.</text>
</comment>
<proteinExistence type="inferred from homology"/>
<dbReference type="SUPFAM" id="SSF54909">
    <property type="entry name" value="Dimeric alpha+beta barrel"/>
    <property type="match status" value="1"/>
</dbReference>
<evidence type="ECO:0000259" key="2">
    <source>
        <dbReference type="Pfam" id="PF03795"/>
    </source>
</evidence>
<dbReference type="Pfam" id="PF03795">
    <property type="entry name" value="YCII"/>
    <property type="match status" value="1"/>
</dbReference>
<reference evidence="4" key="1">
    <citation type="journal article" date="2019" name="Int. J. Syst. Evol. Microbiol.">
        <title>The Global Catalogue of Microorganisms (GCM) 10K type strain sequencing project: providing services to taxonomists for standard genome sequencing and annotation.</title>
        <authorList>
            <consortium name="The Broad Institute Genomics Platform"/>
            <consortium name="The Broad Institute Genome Sequencing Center for Infectious Disease"/>
            <person name="Wu L."/>
            <person name="Ma J."/>
        </authorList>
    </citation>
    <scope>NUCLEOTIDE SEQUENCE [LARGE SCALE GENOMIC DNA]</scope>
    <source>
        <strain evidence="4">NCAIM B.02333</strain>
    </source>
</reference>
<dbReference type="InterPro" id="IPR005545">
    <property type="entry name" value="YCII"/>
</dbReference>
<sequence length="107" mass="11704">MRFIMFVARDDQPDTDLSDGPDIDTWVEETDGRGQRVLGDVLEPARTATTVRVRDGVTARTTETVTDEVLGFDVLECADLDEAVAVVAAHPMARSGRIELRPFADLG</sequence>
<protein>
    <submittedName>
        <fullName evidence="3">YciI family protein</fullName>
    </submittedName>
</protein>
<dbReference type="EMBL" id="JBHRWW010000013">
    <property type="protein sequence ID" value="MFC3689895.1"/>
    <property type="molecule type" value="Genomic_DNA"/>
</dbReference>
<evidence type="ECO:0000256" key="1">
    <source>
        <dbReference type="ARBA" id="ARBA00007689"/>
    </source>
</evidence>
<name>A0ABV7WJS8_9MICO</name>
<feature type="domain" description="YCII-related" evidence="2">
    <location>
        <begin position="58"/>
        <end position="102"/>
    </location>
</feature>
<keyword evidence="4" id="KW-1185">Reference proteome</keyword>
<evidence type="ECO:0000313" key="3">
    <source>
        <dbReference type="EMBL" id="MFC3689895.1"/>
    </source>
</evidence>
<accession>A0ABV7WJS8</accession>
<dbReference type="InterPro" id="IPR011008">
    <property type="entry name" value="Dimeric_a/b-barrel"/>
</dbReference>
<comment type="caution">
    <text evidence="3">The sequence shown here is derived from an EMBL/GenBank/DDBJ whole genome shotgun (WGS) entry which is preliminary data.</text>
</comment>
<evidence type="ECO:0000313" key="4">
    <source>
        <dbReference type="Proteomes" id="UP001595685"/>
    </source>
</evidence>
<gene>
    <name evidence="3" type="ORF">ACFOLH_16215</name>
</gene>